<dbReference type="EMBL" id="JABFTP020000186">
    <property type="protein sequence ID" value="KAL3289558.1"/>
    <property type="molecule type" value="Genomic_DNA"/>
</dbReference>
<proteinExistence type="predicted"/>
<evidence type="ECO:0000313" key="1">
    <source>
        <dbReference type="EMBL" id="KAL3289558.1"/>
    </source>
</evidence>
<name>A0ABD2PEZ2_9CUCU</name>
<dbReference type="AlphaFoldDB" id="A0ABD2PEZ2"/>
<sequence>MLSGSSVSELSKSTNACIEEISDWCSKNEVVPRQSMRSLRGMCSFPARCSTTSVSSHYYHMAQYAGETLFTLREYSLSKKDGKDYARAVRKNIVSRTFQE</sequence>
<comment type="caution">
    <text evidence="1">The sequence shown here is derived from an EMBL/GenBank/DDBJ whole genome shotgun (WGS) entry which is preliminary data.</text>
</comment>
<gene>
    <name evidence="1" type="ORF">HHI36_022975</name>
</gene>
<keyword evidence="2" id="KW-1185">Reference proteome</keyword>
<evidence type="ECO:0000313" key="2">
    <source>
        <dbReference type="Proteomes" id="UP001516400"/>
    </source>
</evidence>
<dbReference type="Proteomes" id="UP001516400">
    <property type="component" value="Unassembled WGS sequence"/>
</dbReference>
<accession>A0ABD2PEZ2</accession>
<organism evidence="1 2">
    <name type="scientific">Cryptolaemus montrouzieri</name>
    <dbReference type="NCBI Taxonomy" id="559131"/>
    <lineage>
        <taxon>Eukaryota</taxon>
        <taxon>Metazoa</taxon>
        <taxon>Ecdysozoa</taxon>
        <taxon>Arthropoda</taxon>
        <taxon>Hexapoda</taxon>
        <taxon>Insecta</taxon>
        <taxon>Pterygota</taxon>
        <taxon>Neoptera</taxon>
        <taxon>Endopterygota</taxon>
        <taxon>Coleoptera</taxon>
        <taxon>Polyphaga</taxon>
        <taxon>Cucujiformia</taxon>
        <taxon>Coccinelloidea</taxon>
        <taxon>Coccinellidae</taxon>
        <taxon>Scymninae</taxon>
        <taxon>Scymnini</taxon>
        <taxon>Cryptolaemus</taxon>
    </lineage>
</organism>
<reference evidence="1 2" key="1">
    <citation type="journal article" date="2021" name="BMC Biol.">
        <title>Horizontally acquired antibacterial genes associated with adaptive radiation of ladybird beetles.</title>
        <authorList>
            <person name="Li H.S."/>
            <person name="Tang X.F."/>
            <person name="Huang Y.H."/>
            <person name="Xu Z.Y."/>
            <person name="Chen M.L."/>
            <person name="Du X.Y."/>
            <person name="Qiu B.Y."/>
            <person name="Chen P.T."/>
            <person name="Zhang W."/>
            <person name="Slipinski A."/>
            <person name="Escalona H.E."/>
            <person name="Waterhouse R.M."/>
            <person name="Zwick A."/>
            <person name="Pang H."/>
        </authorList>
    </citation>
    <scope>NUCLEOTIDE SEQUENCE [LARGE SCALE GENOMIC DNA]</scope>
    <source>
        <strain evidence="1">SYSU2018</strain>
    </source>
</reference>
<protein>
    <submittedName>
        <fullName evidence="1">Uncharacterized protein</fullName>
    </submittedName>
</protein>